<dbReference type="PROSITE" id="PS51318">
    <property type="entry name" value="TAT"/>
    <property type="match status" value="1"/>
</dbReference>
<evidence type="ECO:0000256" key="8">
    <source>
        <dbReference type="ARBA" id="ARBA00022977"/>
    </source>
</evidence>
<dbReference type="Gene3D" id="3.40.190.10">
    <property type="entry name" value="Periplasmic binding protein-like II"/>
    <property type="match status" value="2"/>
</dbReference>
<sequence length="355" mass="37617">MRSSLVLPNPVLSRRSLLVGAGAFGISGFLAACSAPGASGSMAGVTGDPLPYQLSWTMDYEFAGSYIADAKGYWTAQDLGVSLLPGGPNTNPEQLVASGQALVSSSKVVSAANMLVSDGIDLQIVGCLWQKYGLTVISRSDKPVHSPKDLEGMTVGVFASNDSDWAAFLQINGVDRSKITEVPGSFDITPLAAGQVDAVQGYGSTRVFQLATDVTLETLQLADFGYNPISAAYAVTKSTLDDEVKRAQLVSFLRGEIQGWQDIAFGEQFDEAIDLTVNRYGKDLGLNPEEQMAALVGQMDFVVTEESTANGLCTMSDDLIAGTQDVLDTLGIDADVDSIVTREILDEIYAGKTRV</sequence>
<dbReference type="EMBL" id="BAAAQY010000003">
    <property type="protein sequence ID" value="GAA2228806.1"/>
    <property type="molecule type" value="Genomic_DNA"/>
</dbReference>
<dbReference type="PROSITE" id="PS51257">
    <property type="entry name" value="PROKAR_LIPOPROTEIN"/>
    <property type="match status" value="1"/>
</dbReference>
<dbReference type="InterPro" id="IPR006311">
    <property type="entry name" value="TAT_signal"/>
</dbReference>
<dbReference type="Proteomes" id="UP001500929">
    <property type="component" value="Unassembled WGS sequence"/>
</dbReference>
<evidence type="ECO:0000313" key="15">
    <source>
        <dbReference type="Proteomes" id="UP001500929"/>
    </source>
</evidence>
<dbReference type="SUPFAM" id="SSF53850">
    <property type="entry name" value="Periplasmic binding protein-like II"/>
    <property type="match status" value="1"/>
</dbReference>
<keyword evidence="15" id="KW-1185">Reference proteome</keyword>
<protein>
    <recommendedName>
        <fullName evidence="10">Thiamine pyrimidine synthase</fullName>
    </recommendedName>
</protein>
<evidence type="ECO:0000256" key="5">
    <source>
        <dbReference type="ARBA" id="ARBA00022679"/>
    </source>
</evidence>
<dbReference type="InterPro" id="IPR027939">
    <property type="entry name" value="NMT1/THI5"/>
</dbReference>
<feature type="domain" description="SsuA/THI5-like" evidence="13">
    <location>
        <begin position="61"/>
        <end position="263"/>
    </location>
</feature>
<evidence type="ECO:0000256" key="11">
    <source>
        <dbReference type="ARBA" id="ARBA00048179"/>
    </source>
</evidence>
<comment type="pathway">
    <text evidence="2">Cofactor biosynthesis; thiamine diphosphate biosynthesis.</text>
</comment>
<keyword evidence="9" id="KW-0408">Iron</keyword>
<dbReference type="RefSeq" id="WP_259478667.1">
    <property type="nucleotide sequence ID" value="NZ_BAAAQY010000003.1"/>
</dbReference>
<evidence type="ECO:0000256" key="10">
    <source>
        <dbReference type="ARBA" id="ARBA00033171"/>
    </source>
</evidence>
<feature type="signal peptide" evidence="12">
    <location>
        <begin position="1"/>
        <end position="31"/>
    </location>
</feature>
<name>A0ABN3DEF3_9MICO</name>
<evidence type="ECO:0000313" key="14">
    <source>
        <dbReference type="EMBL" id="GAA2228806.1"/>
    </source>
</evidence>
<comment type="subunit">
    <text evidence="4">Homodimer.</text>
</comment>
<keyword evidence="8" id="KW-0784">Thiamine biosynthesis</keyword>
<dbReference type="PANTHER" id="PTHR31528:SF1">
    <property type="entry name" value="4-AMINO-5-HYDROXYMETHYL-2-METHYLPYRIMIDINE PHOSPHATE SYNTHASE THI11-RELATED"/>
    <property type="match status" value="1"/>
</dbReference>
<evidence type="ECO:0000256" key="9">
    <source>
        <dbReference type="ARBA" id="ARBA00023004"/>
    </source>
</evidence>
<dbReference type="InterPro" id="IPR015168">
    <property type="entry name" value="SsuA/THI5"/>
</dbReference>
<accession>A0ABN3DEF3</accession>
<evidence type="ECO:0000256" key="6">
    <source>
        <dbReference type="ARBA" id="ARBA00022723"/>
    </source>
</evidence>
<reference evidence="14 15" key="1">
    <citation type="journal article" date="2019" name="Int. J. Syst. Evol. Microbiol.">
        <title>The Global Catalogue of Microorganisms (GCM) 10K type strain sequencing project: providing services to taxonomists for standard genome sequencing and annotation.</title>
        <authorList>
            <consortium name="The Broad Institute Genomics Platform"/>
            <consortium name="The Broad Institute Genome Sequencing Center for Infectious Disease"/>
            <person name="Wu L."/>
            <person name="Ma J."/>
        </authorList>
    </citation>
    <scope>NUCLEOTIDE SEQUENCE [LARGE SCALE GENOMIC DNA]</scope>
    <source>
        <strain evidence="14 15">JCM 16117</strain>
    </source>
</reference>
<comment type="function">
    <text evidence="1">Responsible for the formation of the pyrimidine heterocycle in the thiamine biosynthesis pathway. Catalyzes the formation of hydroxymethylpyrimidine phosphate (HMP-P) from histidine and pyridoxal phosphate (PLP). The protein uses PLP and the active site histidine to form HMP-P, generating an inactive enzyme. The enzyme can only undergo a single turnover, which suggests it is a suicide enzyme.</text>
</comment>
<keyword evidence="12" id="KW-0732">Signal</keyword>
<feature type="chain" id="PRO_5047159199" description="Thiamine pyrimidine synthase" evidence="12">
    <location>
        <begin position="32"/>
        <end position="355"/>
    </location>
</feature>
<evidence type="ECO:0000256" key="12">
    <source>
        <dbReference type="SAM" id="SignalP"/>
    </source>
</evidence>
<keyword evidence="5" id="KW-0808">Transferase</keyword>
<keyword evidence="7" id="KW-0663">Pyridoxal phosphate</keyword>
<evidence type="ECO:0000256" key="7">
    <source>
        <dbReference type="ARBA" id="ARBA00022898"/>
    </source>
</evidence>
<evidence type="ECO:0000256" key="3">
    <source>
        <dbReference type="ARBA" id="ARBA00009406"/>
    </source>
</evidence>
<comment type="caution">
    <text evidence="14">The sequence shown here is derived from an EMBL/GenBank/DDBJ whole genome shotgun (WGS) entry which is preliminary data.</text>
</comment>
<organism evidence="14 15">
    <name type="scientific">Herbiconiux moechotypicola</name>
    <dbReference type="NCBI Taxonomy" id="637393"/>
    <lineage>
        <taxon>Bacteria</taxon>
        <taxon>Bacillati</taxon>
        <taxon>Actinomycetota</taxon>
        <taxon>Actinomycetes</taxon>
        <taxon>Micrococcales</taxon>
        <taxon>Microbacteriaceae</taxon>
        <taxon>Herbiconiux</taxon>
    </lineage>
</organism>
<dbReference type="PANTHER" id="PTHR31528">
    <property type="entry name" value="4-AMINO-5-HYDROXYMETHYL-2-METHYLPYRIMIDINE PHOSPHATE SYNTHASE THI11-RELATED"/>
    <property type="match status" value="1"/>
</dbReference>
<gene>
    <name evidence="14" type="ORF">GCM10009851_11600</name>
</gene>
<comment type="similarity">
    <text evidence="3">Belongs to the NMT1/THI5 family.</text>
</comment>
<evidence type="ECO:0000256" key="2">
    <source>
        <dbReference type="ARBA" id="ARBA00004948"/>
    </source>
</evidence>
<evidence type="ECO:0000256" key="4">
    <source>
        <dbReference type="ARBA" id="ARBA00011738"/>
    </source>
</evidence>
<evidence type="ECO:0000256" key="1">
    <source>
        <dbReference type="ARBA" id="ARBA00003469"/>
    </source>
</evidence>
<proteinExistence type="inferred from homology"/>
<keyword evidence="6" id="KW-0479">Metal-binding</keyword>
<dbReference type="Pfam" id="PF09084">
    <property type="entry name" value="NMT1"/>
    <property type="match status" value="1"/>
</dbReference>
<comment type="catalytic activity">
    <reaction evidence="11">
        <text>N(6)-(pyridoxal phosphate)-L-lysyl-[4-amino-5-hydroxymethyl-2-methylpyrimidine phosphate synthase] + L-histidyl-[4-amino-5-hydroxymethyl-2-methylpyrimidine phosphate synthase] + 2 Fe(3+) + 4 H2O = L-lysyl-[4-amino-5-hydroxymethyl-2-methylpyrimidine phosphate synthase] + (2S)-2-amino-5-hydroxy-4-oxopentanoyl-[4-amino-5-hydroxymethyl-2-methylpyrimidine phosphate synthase] + 4-amino-2-methyl-5-(phosphooxymethyl)pyrimidine + 3-oxopropanoate + 2 Fe(2+) + 2 H(+)</text>
        <dbReference type="Rhea" id="RHEA:65756"/>
        <dbReference type="Rhea" id="RHEA-COMP:16892"/>
        <dbReference type="Rhea" id="RHEA-COMP:16893"/>
        <dbReference type="Rhea" id="RHEA-COMP:16894"/>
        <dbReference type="Rhea" id="RHEA-COMP:16895"/>
        <dbReference type="ChEBI" id="CHEBI:15377"/>
        <dbReference type="ChEBI" id="CHEBI:15378"/>
        <dbReference type="ChEBI" id="CHEBI:29033"/>
        <dbReference type="ChEBI" id="CHEBI:29034"/>
        <dbReference type="ChEBI" id="CHEBI:29969"/>
        <dbReference type="ChEBI" id="CHEBI:29979"/>
        <dbReference type="ChEBI" id="CHEBI:33190"/>
        <dbReference type="ChEBI" id="CHEBI:58354"/>
        <dbReference type="ChEBI" id="CHEBI:143915"/>
        <dbReference type="ChEBI" id="CHEBI:157692"/>
    </reaction>
    <physiologicalReaction direction="left-to-right" evidence="11">
        <dbReference type="Rhea" id="RHEA:65757"/>
    </physiologicalReaction>
</comment>
<evidence type="ECO:0000259" key="13">
    <source>
        <dbReference type="Pfam" id="PF09084"/>
    </source>
</evidence>